<evidence type="ECO:0000256" key="2">
    <source>
        <dbReference type="ARBA" id="ARBA00012483"/>
    </source>
</evidence>
<evidence type="ECO:0000313" key="8">
    <source>
        <dbReference type="EMBL" id="MQT25956.1"/>
    </source>
</evidence>
<evidence type="ECO:0000313" key="14">
    <source>
        <dbReference type="Proteomes" id="UP000713985"/>
    </source>
</evidence>
<keyword evidence="5" id="KW-0843">Virulence</keyword>
<evidence type="ECO:0000313" key="13">
    <source>
        <dbReference type="Proteomes" id="UP000443000"/>
    </source>
</evidence>
<dbReference type="EC" id="2.3.2.27" evidence="2"/>
<dbReference type="PROSITE" id="PS52053">
    <property type="entry name" value="NEL"/>
    <property type="match status" value="1"/>
</dbReference>
<proteinExistence type="inferred from homology"/>
<dbReference type="Pfam" id="PF14496">
    <property type="entry name" value="NEL"/>
    <property type="match status" value="1"/>
</dbReference>
<keyword evidence="6" id="KW-1035">Host cytoplasm</keyword>
<evidence type="ECO:0000313" key="12">
    <source>
        <dbReference type="Proteomes" id="UP000437970"/>
    </source>
</evidence>
<evidence type="ECO:0000313" key="9">
    <source>
        <dbReference type="EMBL" id="MQT81868.1"/>
    </source>
</evidence>
<dbReference type="SUPFAM" id="SSF52058">
    <property type="entry name" value="L domain-like"/>
    <property type="match status" value="1"/>
</dbReference>
<dbReference type="PANTHER" id="PTHR48051:SF1">
    <property type="entry name" value="RAS SUPPRESSOR PROTEIN 1"/>
    <property type="match status" value="1"/>
</dbReference>
<keyword evidence="6" id="KW-0833">Ubl conjugation pathway</keyword>
<dbReference type="Proteomes" id="UP000443000">
    <property type="component" value="Unassembled WGS sequence"/>
</dbReference>
<feature type="domain" description="NEL" evidence="7">
    <location>
        <begin position="1969"/>
        <end position="2263"/>
    </location>
</feature>
<comment type="PTM">
    <text evidence="6">Ubiquitinated in the presence of host E1 ubiquitin-activating enzyme, E2 ubiquitin-conjugating enzyme and ubiquitin.</text>
</comment>
<feature type="active site" description="Glycyl thioester intermediate" evidence="6">
    <location>
        <position position="2061"/>
    </location>
</feature>
<dbReference type="EMBL" id="WIWC01000034">
    <property type="protein sequence ID" value="MQT81868.1"/>
    <property type="molecule type" value="Genomic_DNA"/>
</dbReference>
<evidence type="ECO:0000256" key="3">
    <source>
        <dbReference type="ARBA" id="ARBA00022614"/>
    </source>
</evidence>
<dbReference type="Gene3D" id="1.20.58.360">
    <property type="entry name" value="Shigella T3SS effector IpaH defines"/>
    <property type="match status" value="1"/>
</dbReference>
<comment type="catalytic activity">
    <reaction evidence="1">
        <text>S-ubiquitinyl-[E2 ubiquitin-conjugating enzyme]-L-cysteine + [acceptor protein]-L-lysine = [E2 ubiquitin-conjugating enzyme]-L-cysteine + N(6)-ubiquitinyl-[acceptor protein]-L-lysine.</text>
        <dbReference type="EC" id="2.3.2.27"/>
    </reaction>
</comment>
<dbReference type="GO" id="GO:0005576">
    <property type="term" value="C:extracellular region"/>
    <property type="evidence" value="ECO:0007669"/>
    <property type="project" value="UniProtKB-UniRule"/>
</dbReference>
<keyword evidence="6" id="KW-0832">Ubl conjugation</keyword>
<dbReference type="PANTHER" id="PTHR48051">
    <property type="match status" value="1"/>
</dbReference>
<dbReference type="Gene3D" id="3.80.10.10">
    <property type="entry name" value="Ribonuclease Inhibitor"/>
    <property type="match status" value="1"/>
</dbReference>
<dbReference type="InterPro" id="IPR032675">
    <property type="entry name" value="LRR_dom_sf"/>
</dbReference>
<dbReference type="EMBL" id="WIVW01000001">
    <property type="protein sequence ID" value="MQU24859.1"/>
    <property type="molecule type" value="Genomic_DNA"/>
</dbReference>
<accession>A0A6A7YYE8</accession>
<dbReference type="Proteomes" id="UP000713985">
    <property type="component" value="Unassembled WGS sequence"/>
</dbReference>
<evidence type="ECO:0000259" key="7">
    <source>
        <dbReference type="PROSITE" id="PS52053"/>
    </source>
</evidence>
<keyword evidence="4" id="KW-0677">Repeat</keyword>
<evidence type="ECO:0000256" key="5">
    <source>
        <dbReference type="ARBA" id="ARBA00023026"/>
    </source>
</evidence>
<evidence type="ECO:0000313" key="10">
    <source>
        <dbReference type="EMBL" id="MQU17469.1"/>
    </source>
</evidence>
<dbReference type="EMBL" id="WIWP01000011">
    <property type="protein sequence ID" value="MQT25956.1"/>
    <property type="molecule type" value="Genomic_DNA"/>
</dbReference>
<evidence type="ECO:0000256" key="1">
    <source>
        <dbReference type="ARBA" id="ARBA00000900"/>
    </source>
</evidence>
<keyword evidence="6" id="KW-0964">Secreted</keyword>
<evidence type="ECO:0000256" key="6">
    <source>
        <dbReference type="PROSITE-ProRule" id="PRU01398"/>
    </source>
</evidence>
<keyword evidence="14" id="KW-1185">Reference proteome</keyword>
<comment type="caution">
    <text evidence="9">The sequence shown here is derived from an EMBL/GenBank/DDBJ whole genome shotgun (WGS) entry which is preliminary data.</text>
</comment>
<dbReference type="InterPro" id="IPR050216">
    <property type="entry name" value="LRR_domain-containing"/>
</dbReference>
<dbReference type="GO" id="GO:0061630">
    <property type="term" value="F:ubiquitin protein ligase activity"/>
    <property type="evidence" value="ECO:0007669"/>
    <property type="project" value="UniProtKB-EC"/>
</dbReference>
<dbReference type="GO" id="GO:0005737">
    <property type="term" value="C:cytoplasm"/>
    <property type="evidence" value="ECO:0007669"/>
    <property type="project" value="TreeGrafter"/>
</dbReference>
<gene>
    <name evidence="10" type="ORF">GHN41_13580</name>
    <name evidence="9" type="ORF">GHN86_17640</name>
    <name evidence="8" type="ORF">GHN94_08945</name>
    <name evidence="11" type="ORF">GHO29_00020</name>
</gene>
<dbReference type="GO" id="GO:0016567">
    <property type="term" value="P:protein ubiquitination"/>
    <property type="evidence" value="ECO:0007669"/>
    <property type="project" value="InterPro"/>
</dbReference>
<evidence type="ECO:0000256" key="4">
    <source>
        <dbReference type="ARBA" id="ARBA00022737"/>
    </source>
</evidence>
<reference evidence="12 13" key="1">
    <citation type="submission" date="2019-10" db="EMBL/GenBank/DDBJ databases">
        <title>Evaluation of single-gene subtyping targets for Pseudomonas.</title>
        <authorList>
            <person name="Reichler S.J."/>
            <person name="Orsi R.H."/>
            <person name="Wiedmann M."/>
            <person name="Martin N.H."/>
            <person name="Murphy S.I."/>
        </authorList>
    </citation>
    <scope>NUCLEOTIDE SEQUENCE</scope>
    <source>
        <strain evidence="8 14">FSL R10-0802</strain>
        <strain evidence="10 13">FSL R10-1594</strain>
        <strain evidence="11 12">FSL R10-1984</strain>
        <strain evidence="9">FSL R10-2339</strain>
    </source>
</reference>
<organism evidence="9">
    <name type="scientific">Pseudomonas helleri</name>
    <dbReference type="NCBI Taxonomy" id="1608996"/>
    <lineage>
        <taxon>Bacteria</taxon>
        <taxon>Pseudomonadati</taxon>
        <taxon>Pseudomonadota</taxon>
        <taxon>Gammaproteobacteria</taxon>
        <taxon>Pseudomonadales</taxon>
        <taxon>Pseudomonadaceae</taxon>
        <taxon>Pseudomonas</taxon>
    </lineage>
</organism>
<comment type="similarity">
    <text evidence="6">Belongs to the LRR-containing bacterial E3 ligase family.</text>
</comment>
<evidence type="ECO:0000313" key="11">
    <source>
        <dbReference type="EMBL" id="MQU24859.1"/>
    </source>
</evidence>
<name>A0A6A7YYE8_9PSED</name>
<dbReference type="EMBL" id="WIVT01000015">
    <property type="protein sequence ID" value="MQU17469.1"/>
    <property type="molecule type" value="Genomic_DNA"/>
</dbReference>
<dbReference type="OrthoDB" id="1467561at2"/>
<sequence>MLERWIRGAPTVSTRVSPVISFRDEYLSTPSRAVFLITVGQLSSGILYMTSKFSPVRQRAPLLLSSTQWAAKEALSHLLSIVNDNFSVLTDAQRRRYPQLNRDAQAAIKAVDDEIKRIKDAFKATHIAELKRELKAMLGREIDPEQARIYTHYREQVDSDFIEYLTRISRGDSAPSDESFTFIPARVSRAADESRFKEHIRSVSLWEAACENFSYRTDSVLLKPYSYEQASYIDYKTDLPRHPAGPFIKLVRKLDFGTKLKAQLDTVAGTHGSLRQRVVASANATFEFDLMEAFRNSFSTKVLRDDYDQLLRMLKGESVPHIWPCSMGLYKRTILINPLVPMGDNGRLLFESDVGVDFHINEVGTNDFALPLFIIKVENITGVYSYFPQRLGGALLWHKDVTHAFKQFTQQIKRDSSSGQLGWLLRHLALKDIGPFTKLLNNEPRPQGMTWLAGVLYDGFREVFPEPDLDNLYVNVDVTDKPSLSIAQTIANQQLKRYRANLNMLASTHSELDWKAFKEALSDLASEVLGLLTTPLPGGVLGLNAIMQAAVFGSLTYSALQGLREAIKGESNTFASALADGIDMIISARLIGVAAQSHRQRMRALWNTLGQPRKVNLPDGTVELWRPDLSAYSHLDISVLQRLTPTAEGLYQIKEKVYAKVQEGDQTLAVEVILDRESGHYLLKSKHAQTVNAPVRFDPDRQVWSLALDDIQTLDDTQLFQRMLPTVTSDDAHADIARVLRITGTTREQLQRVWQGEPVTGPLADGVRRFQTDQLIDQIISDLPLRGEMPVNADSAVFAVLTQLPNWPSETLLEVFNQQGQLIETYGKDYLPGASLSRVQLKRRDHGVYVARNDVSHGSAEVEQLFTLILDQLPAGSTLGLEDNSGISKTGRIAKLRDQIANQAREDKPLLFKALTGLEGHKRSDPVASADPAKKYLPLLYPPILDTTTPLLAKLHELNPSLSIECLEQLLIAHPFTAHQTVRALEQNTQPLPFSQAADRLKIKLRVDLALDAIYHRRAFNPDSDRWVREFARGVLQDTLDRKLVVKDAGSPAPGEDSTITKPDEKDVILIHHGQDTYQTISSRSGNSTTFSLTPDSFFMALSWYLNYEERSALGMVGGSSASDTATAIRKTLGDAMLRNRESSGFVNLWDRTTAQYERKLALPSDGPQRELGLYEIQGKHYVSLYGAVYQVEFDTTLFKWRMVHPDKVGVNTPILEHNYDGAWRQKTENPQHWTTLQLLRRLRAEPTSFRDEVGQHIMAVSNTREGVLLNVHINNLTPPPLLIDTWKRFKIQDSISTFVKKMQAHHTLTDARTDFQLLLIQSLPGWPPNKVLRVVDALGNTLKEYGRDLSSDLARIQVAAGEMDKGRLIRTIVLSLDEAETRVLLGEYDPIVESRMLSLSKKIAGHALKRESNFFKSIYESLERSVEPHVQLVQGYYPDLPKSVIEHLLAHTTALERVNFLDNNLIPPRLAEQIGWTSREVQLTRAYEGLYLGGTANPDSEKLSLHMLQSLPGWPAAIRLEVRLNEPGGELLDSIGSADGSARVMVKRDDRYQAYTPEGQPINGASVIDNNLLSSILHMLAPNEHLAIGVKDDKDTQVLSEKIREQAQKQRSNVKKLLGLEPPLPPRIPPMNVDRSFIAYPLTVSLGGSSHSIAVLRQVRALYPGLNYEGAVRFLDDLGGTEATQLGVLAQNVIQFDAMEAQLNAWEQIQLYPTGTSHMGMALPGHRRRVHELIVRAWRRELPLELSPDNRVVGPTLDLHGLDVGDLPAIVGDFRHVRVLRMDGMNLRSGSNEFLSQFPDIHILSMSNNRMFRVPPALANMPHLRSIELSNNHIVLSAETAELLTNRPLLEGLSLDNNSISFPLDVSRMVALRNLSLEHADLRTLPVGLWSLPHLILANLRNNEITTVPTAVFEVPAPANANRAIRLAGNAIADDSRDRIIAYWRETGINLGYIPAVAHAIDLARVLRGAKDISPWILTNLSAVQQQEKSRKWALLEGFGDQSEKFFNMLGFFVADKSKVTQKAWELITGRVWVLIDQVLADTVLRDLLLKSVYYDLRTCGDGAMMILENLEIQVLIRQAEMSVGEEQVEGSLFKLAKQLFRLRQVDDMANALVREQLQAGHDRDVAEVQLLFRVELVKVLDLPTQTHEMIYSPVVSDLKPSTLQAGVRVLALDGTPTFMHSIMQEKFWRDYLQNHYAERFAAIEAEFQRDYLKLSEEEGLSDELELQRGQELTVSRDQKIESLIETLTLLAYQASQATSVS</sequence>
<dbReference type="Proteomes" id="UP000437970">
    <property type="component" value="Unassembled WGS sequence"/>
</dbReference>
<keyword evidence="6" id="KW-0808">Transferase</keyword>
<dbReference type="InterPro" id="IPR029487">
    <property type="entry name" value="NEL_dom"/>
</dbReference>
<protein>
    <recommendedName>
        <fullName evidence="2">RING-type E3 ubiquitin transferase</fullName>
        <ecNumber evidence="2">2.3.2.27</ecNumber>
    </recommendedName>
</protein>
<keyword evidence="3" id="KW-0433">Leucine-rich repeat</keyword>